<evidence type="ECO:0000256" key="8">
    <source>
        <dbReference type="PIRSR" id="PIRSR001589-1"/>
    </source>
</evidence>
<dbReference type="GO" id="GO:0006529">
    <property type="term" value="P:asparagine biosynthetic process"/>
    <property type="evidence" value="ECO:0007669"/>
    <property type="project" value="UniProtKB-KW"/>
</dbReference>
<dbReference type="PANTHER" id="PTHR43284:SF1">
    <property type="entry name" value="ASPARAGINE SYNTHETASE"/>
    <property type="match status" value="1"/>
</dbReference>
<evidence type="ECO:0000256" key="1">
    <source>
        <dbReference type="ARBA" id="ARBA00005187"/>
    </source>
</evidence>
<keyword evidence="5 9" id="KW-0067">ATP-binding</keyword>
<name>A0A401FQI0_9BACT</name>
<dbReference type="SUPFAM" id="SSF52402">
    <property type="entry name" value="Adenine nucleotide alpha hydrolases-like"/>
    <property type="match status" value="1"/>
</dbReference>
<dbReference type="InterPro" id="IPR033738">
    <property type="entry name" value="AsnB_N"/>
</dbReference>
<evidence type="ECO:0000256" key="9">
    <source>
        <dbReference type="PIRSR" id="PIRSR001589-2"/>
    </source>
</evidence>
<evidence type="ECO:0000256" key="3">
    <source>
        <dbReference type="ARBA" id="ARBA00012737"/>
    </source>
</evidence>
<dbReference type="CDD" id="cd00712">
    <property type="entry name" value="AsnB"/>
    <property type="match status" value="1"/>
</dbReference>
<dbReference type="GO" id="GO:0005829">
    <property type="term" value="C:cytosol"/>
    <property type="evidence" value="ECO:0007669"/>
    <property type="project" value="TreeGrafter"/>
</dbReference>
<dbReference type="PANTHER" id="PTHR43284">
    <property type="entry name" value="ASPARAGINE SYNTHETASE (GLUTAMINE-HYDROLYZING)"/>
    <property type="match status" value="1"/>
</dbReference>
<dbReference type="NCBIfam" id="TIGR01536">
    <property type="entry name" value="asn_synth_AEB"/>
    <property type="match status" value="1"/>
</dbReference>
<dbReference type="EMBL" id="BEXT01000001">
    <property type="protein sequence ID" value="GBC59248.1"/>
    <property type="molecule type" value="Genomic_DNA"/>
</dbReference>
<dbReference type="GO" id="GO:0005524">
    <property type="term" value="F:ATP binding"/>
    <property type="evidence" value="ECO:0007669"/>
    <property type="project" value="UniProtKB-KW"/>
</dbReference>
<dbReference type="Gene3D" id="3.60.20.10">
    <property type="entry name" value="Glutamine Phosphoribosylpyrophosphate, subunit 1, domain 1"/>
    <property type="match status" value="1"/>
</dbReference>
<evidence type="ECO:0000256" key="6">
    <source>
        <dbReference type="ARBA" id="ARBA00022962"/>
    </source>
</evidence>
<proteinExistence type="inferred from homology"/>
<sequence length="642" mass="73496">MCGIVGILNKDARPVDPAILGKMTDTLIHRGPDDEGYYINSTETRAENAKWKKAAGRGNVGLGQRRLSIIDLSGGHQPMTNEDHTVWISFNGEIYNFQELKKELVAKGHQFRTNSDTEAIIHGYEEWGKACVSRLRGMFAFAIWDENRKRLFMARDRLGIKPLYYYTDNTKFLFGSEIKAIVAHPDVRREVSPKALYDYLCLMYIPAPGSIFKGIHKLPAGHTLTVEDGKISIEEYWDLHFSEVAQFSESEWCERIVHKLRESTDIRMISEVPLGAFLSGGVDSSAVVALMASLQETPVQTASIGFGEKKFDELPYAREIVRKYHTDHHEMTVSPDATGILDKLVWHYDEPFADSSAIPTWYVSQVARQKVTVALSGDGGDENFAGYRRYYFDRLENRIRGIFPDAFRRNIIGPLARLYPKADRLPRMFRGKTLLTNLAMDPAEGFYNSMSWFQAFRKDILSPGLRAELDGYDPVSLFRKYYDRADSPDPLSRIQYIDIKTYLVDDILTKVDRASMAHALEVRVPVLDHEFMELVATMPSGLKLKGKDAKYIFKKALKPLVPHGCLYRKKMGFSIPLGQWLRTELRPVFEQQVFGSDGFVANYLDRGAVRRLWEDHKNGTRDFAYELWSILFLEAWGRKWVM</sequence>
<evidence type="ECO:0000256" key="2">
    <source>
        <dbReference type="ARBA" id="ARBA00005752"/>
    </source>
</evidence>
<feature type="domain" description="Glutamine amidotransferase type-2" evidence="11">
    <location>
        <begin position="2"/>
        <end position="229"/>
    </location>
</feature>
<feature type="binding site" evidence="9">
    <location>
        <position position="116"/>
    </location>
    <ligand>
        <name>L-glutamine</name>
        <dbReference type="ChEBI" id="CHEBI:58359"/>
    </ligand>
</feature>
<evidence type="ECO:0000259" key="11">
    <source>
        <dbReference type="PROSITE" id="PS51278"/>
    </source>
</evidence>
<evidence type="ECO:0000313" key="12">
    <source>
        <dbReference type="EMBL" id="GBC59248.1"/>
    </source>
</evidence>
<dbReference type="EC" id="6.3.5.4" evidence="3"/>
<comment type="pathway">
    <text evidence="1">Amino-acid biosynthesis; L-asparagine biosynthesis; L-asparagine from L-aspartate (L-Gln route): step 1/1.</text>
</comment>
<dbReference type="CDD" id="cd01991">
    <property type="entry name" value="Asn_synthase_B_C"/>
    <property type="match status" value="1"/>
</dbReference>
<evidence type="ECO:0000313" key="13">
    <source>
        <dbReference type="Proteomes" id="UP000288096"/>
    </source>
</evidence>
<protein>
    <recommendedName>
        <fullName evidence="3">asparagine synthase (glutamine-hydrolyzing)</fullName>
        <ecNumber evidence="3">6.3.5.4</ecNumber>
    </recommendedName>
</protein>
<keyword evidence="13" id="KW-1185">Reference proteome</keyword>
<dbReference type="SUPFAM" id="SSF56235">
    <property type="entry name" value="N-terminal nucleophile aminohydrolases (Ntn hydrolases)"/>
    <property type="match status" value="1"/>
</dbReference>
<dbReference type="InterPro" id="IPR029055">
    <property type="entry name" value="Ntn_hydrolases_N"/>
</dbReference>
<dbReference type="PROSITE" id="PS51278">
    <property type="entry name" value="GATASE_TYPE_2"/>
    <property type="match status" value="1"/>
</dbReference>
<dbReference type="AlphaFoldDB" id="A0A401FQI0"/>
<dbReference type="InterPro" id="IPR014729">
    <property type="entry name" value="Rossmann-like_a/b/a_fold"/>
</dbReference>
<evidence type="ECO:0000256" key="5">
    <source>
        <dbReference type="ARBA" id="ARBA00022840"/>
    </source>
</evidence>
<feature type="binding site" evidence="9">
    <location>
        <begin position="376"/>
        <end position="377"/>
    </location>
    <ligand>
        <name>ATP</name>
        <dbReference type="ChEBI" id="CHEBI:30616"/>
    </ligand>
</feature>
<feature type="binding site" evidence="9">
    <location>
        <position position="304"/>
    </location>
    <ligand>
        <name>ATP</name>
        <dbReference type="ChEBI" id="CHEBI:30616"/>
    </ligand>
</feature>
<dbReference type="GO" id="GO:0004066">
    <property type="term" value="F:asparagine synthase (glutamine-hydrolyzing) activity"/>
    <property type="evidence" value="ECO:0007669"/>
    <property type="project" value="UniProtKB-EC"/>
</dbReference>
<evidence type="ECO:0000256" key="7">
    <source>
        <dbReference type="ARBA" id="ARBA00048741"/>
    </source>
</evidence>
<evidence type="ECO:0000256" key="10">
    <source>
        <dbReference type="PIRSR" id="PIRSR001589-3"/>
    </source>
</evidence>
<comment type="caution">
    <text evidence="12">The sequence shown here is derived from an EMBL/GenBank/DDBJ whole genome shotgun (WGS) entry which is preliminary data.</text>
</comment>
<dbReference type="InterPro" id="IPR001962">
    <property type="entry name" value="Asn_synthase"/>
</dbReference>
<dbReference type="InterPro" id="IPR017932">
    <property type="entry name" value="GATase_2_dom"/>
</dbReference>
<dbReference type="InterPro" id="IPR051786">
    <property type="entry name" value="ASN_synthetase/amidase"/>
</dbReference>
<reference evidence="13" key="2">
    <citation type="submission" date="2019-01" db="EMBL/GenBank/DDBJ databases">
        <title>Genome sequence of Desulfonema ishimotonii strain Tokyo 01.</title>
        <authorList>
            <person name="Fukui M."/>
        </authorList>
    </citation>
    <scope>NUCLEOTIDE SEQUENCE [LARGE SCALE GENOMIC DNA]</scope>
    <source>
        <strain evidence="13">Tokyo 01</strain>
    </source>
</reference>
<dbReference type="RefSeq" id="WP_124326774.1">
    <property type="nucleotide sequence ID" value="NZ_BEXT01000001.1"/>
</dbReference>
<keyword evidence="8" id="KW-0028">Amino-acid biosynthesis</keyword>
<dbReference type="Pfam" id="PF00733">
    <property type="entry name" value="Asn_synthase"/>
    <property type="match status" value="1"/>
</dbReference>
<dbReference type="InterPro" id="IPR006426">
    <property type="entry name" value="Asn_synth_AEB"/>
</dbReference>
<keyword evidence="8" id="KW-0061">Asparagine biosynthesis</keyword>
<comment type="catalytic activity">
    <reaction evidence="7">
        <text>L-aspartate + L-glutamine + ATP + H2O = L-asparagine + L-glutamate + AMP + diphosphate + H(+)</text>
        <dbReference type="Rhea" id="RHEA:12228"/>
        <dbReference type="ChEBI" id="CHEBI:15377"/>
        <dbReference type="ChEBI" id="CHEBI:15378"/>
        <dbReference type="ChEBI" id="CHEBI:29985"/>
        <dbReference type="ChEBI" id="CHEBI:29991"/>
        <dbReference type="ChEBI" id="CHEBI:30616"/>
        <dbReference type="ChEBI" id="CHEBI:33019"/>
        <dbReference type="ChEBI" id="CHEBI:58048"/>
        <dbReference type="ChEBI" id="CHEBI:58359"/>
        <dbReference type="ChEBI" id="CHEBI:456215"/>
        <dbReference type="EC" id="6.3.5.4"/>
    </reaction>
</comment>
<keyword evidence="4 9" id="KW-0547">Nucleotide-binding</keyword>
<reference evidence="13" key="1">
    <citation type="submission" date="2017-11" db="EMBL/GenBank/DDBJ databases">
        <authorList>
            <person name="Watanabe M."/>
            <person name="Kojima H."/>
        </authorList>
    </citation>
    <scope>NUCLEOTIDE SEQUENCE [LARGE SCALE GENOMIC DNA]</scope>
    <source>
        <strain evidence="13">Tokyo 01</strain>
    </source>
</reference>
<dbReference type="OrthoDB" id="9763290at2"/>
<dbReference type="Proteomes" id="UP000288096">
    <property type="component" value="Unassembled WGS sequence"/>
</dbReference>
<evidence type="ECO:0000256" key="4">
    <source>
        <dbReference type="ARBA" id="ARBA00022741"/>
    </source>
</evidence>
<feature type="active site" description="For GATase activity" evidence="8">
    <location>
        <position position="2"/>
    </location>
</feature>
<dbReference type="PIRSF" id="PIRSF001589">
    <property type="entry name" value="Asn_synthetase_glu-h"/>
    <property type="match status" value="1"/>
</dbReference>
<gene>
    <name evidence="12" type="ORF">DENIS_0184</name>
</gene>
<dbReference type="Pfam" id="PF13537">
    <property type="entry name" value="GATase_7"/>
    <property type="match status" value="1"/>
</dbReference>
<comment type="similarity">
    <text evidence="2">Belongs to the asparagine synthetase family.</text>
</comment>
<keyword evidence="6 8" id="KW-0315">Glutamine amidotransferase</keyword>
<organism evidence="12 13">
    <name type="scientific">Desulfonema ishimotonii</name>
    <dbReference type="NCBI Taxonomy" id="45657"/>
    <lineage>
        <taxon>Bacteria</taxon>
        <taxon>Pseudomonadati</taxon>
        <taxon>Thermodesulfobacteriota</taxon>
        <taxon>Desulfobacteria</taxon>
        <taxon>Desulfobacterales</taxon>
        <taxon>Desulfococcaceae</taxon>
        <taxon>Desulfonema</taxon>
    </lineage>
</organism>
<dbReference type="Gene3D" id="3.40.50.620">
    <property type="entry name" value="HUPs"/>
    <property type="match status" value="1"/>
</dbReference>
<accession>A0A401FQI0</accession>
<feature type="site" description="Important for beta-aspartyl-AMP intermediate formation" evidence="10">
    <location>
        <position position="378"/>
    </location>
</feature>